<dbReference type="KEGG" id="cher:DK880_00442"/>
<sequence>MNIMVQAAFHLYRSTMFSLPFHGVITANAYKAIAAQIVLGKLKNGAHTNPVILNILFLKSVVCSLYWERNACKHMVIVALLKHMNQNNPSLADNPIFNIQKDMEAIPIEQIDNLFRLKGFGTRLPI</sequence>
<dbReference type="EMBL" id="CP029619">
    <property type="protein sequence ID" value="AWN81768.1"/>
    <property type="molecule type" value="Genomic_DNA"/>
</dbReference>
<evidence type="ECO:0000313" key="1">
    <source>
        <dbReference type="EMBL" id="AWN81768.1"/>
    </source>
</evidence>
<organism evidence="1 2">
    <name type="scientific">Candidatus Cardinium hertigii</name>
    <dbReference type="NCBI Taxonomy" id="247481"/>
    <lineage>
        <taxon>Bacteria</taxon>
        <taxon>Pseudomonadati</taxon>
        <taxon>Bacteroidota</taxon>
        <taxon>Cytophagia</taxon>
        <taxon>Cytophagales</taxon>
        <taxon>Amoebophilaceae</taxon>
        <taxon>Candidatus Cardinium</taxon>
    </lineage>
</organism>
<reference evidence="1 2" key="1">
    <citation type="submission" date="2018-05" db="EMBL/GenBank/DDBJ databases">
        <title>Candidatus Cardinium hertigii Genome Assembly.</title>
        <authorList>
            <person name="Showmaker K.C."/>
            <person name="Walden K.O."/>
            <person name="Fields C.J."/>
            <person name="Lambert K.N."/>
            <person name="Hudson M.E."/>
        </authorList>
    </citation>
    <scope>NUCLEOTIDE SEQUENCE [LARGE SCALE GENOMIC DNA]</scope>
    <source>
        <strain evidence="2">cHgTN10</strain>
    </source>
</reference>
<dbReference type="AlphaFoldDB" id="A0A2Z3L809"/>
<protein>
    <submittedName>
        <fullName evidence="1">Uncharacterized protein</fullName>
    </submittedName>
</protein>
<dbReference type="Proteomes" id="UP000245872">
    <property type="component" value="Chromosome"/>
</dbReference>
<evidence type="ECO:0000313" key="2">
    <source>
        <dbReference type="Proteomes" id="UP000245872"/>
    </source>
</evidence>
<proteinExistence type="predicted"/>
<dbReference type="RefSeq" id="WP_162534117.1">
    <property type="nucleotide sequence ID" value="NZ_CP029619.1"/>
</dbReference>
<keyword evidence="2" id="KW-1185">Reference proteome</keyword>
<accession>A0A2Z3L809</accession>
<name>A0A2Z3L809_9BACT</name>
<gene>
    <name evidence="1" type="ORF">DK880_00442</name>
</gene>